<dbReference type="Pfam" id="PF06169">
    <property type="entry name" value="DUF982"/>
    <property type="match status" value="1"/>
</dbReference>
<evidence type="ECO:0000313" key="1">
    <source>
        <dbReference type="EMBL" id="ARQ13242.1"/>
    </source>
</evidence>
<name>A0AAN1EMV3_RHIET</name>
<gene>
    <name evidence="1" type="ORF">NXC12_PD00137</name>
</gene>
<keyword evidence="1" id="KW-0614">Plasmid</keyword>
<geneLocation type="plasmid" evidence="2">
    <name>pretnxc12d</name>
</geneLocation>
<accession>A0AAN1EMV3</accession>
<reference evidence="1 2" key="1">
    <citation type="submission" date="2017-04" db="EMBL/GenBank/DDBJ databases">
        <title>Complete genome sequences of Rhizobium genomic linages associated to common bean (phaseolus vulgaris).</title>
        <authorList>
            <person name="Santamaria R.I."/>
            <person name="Bustos P."/>
            <person name="Perez-Carrascal O."/>
            <person name="Martinez-Flores I."/>
            <person name="Juarez S."/>
            <person name="Lozano L."/>
            <person name="Miranda F."/>
            <person name="Vinuesa P."/>
            <person name="Martinez-Romero E."/>
            <person name="Cevallos M.A."/>
            <person name="Romero D."/>
            <person name="Davila G."/>
            <person name="Gonzalez V."/>
        </authorList>
    </citation>
    <scope>NUCLEOTIDE SEQUENCE [LARGE SCALE GENOMIC DNA]</scope>
    <source>
        <strain evidence="1 2">NXC12</strain>
        <plasmid evidence="2">pretnxc12d</plasmid>
    </source>
</reference>
<proteinExistence type="predicted"/>
<dbReference type="Gene3D" id="6.10.250.730">
    <property type="match status" value="1"/>
</dbReference>
<sequence>MKRFVIAVDTALRLAKDAAHVHDTHHLVAPTLLRSQVLSHLYAAVRHGDLTKADAEVQLDCLRSLRIRLLGDRVLQGYAWNFAIKLDWEDTYRAEYIAVTQLQADGPPIFREYRPLGTDLPNVRLWEACPTEDAMISIWESNVELKIDDRVHVIRNAREAVAFLKKYWPDKRSANYATAWKVCLDAATGVVPDAEARSAFEAAAKEADILRQT</sequence>
<evidence type="ECO:0000313" key="2">
    <source>
        <dbReference type="Proteomes" id="UP000194159"/>
    </source>
</evidence>
<protein>
    <submittedName>
        <fullName evidence="1">Uncharacterized protein</fullName>
    </submittedName>
</protein>
<dbReference type="Proteomes" id="UP000194159">
    <property type="component" value="Plasmid pRetNXC12d"/>
</dbReference>
<organism evidence="1 2">
    <name type="scientific">Rhizobium etli</name>
    <dbReference type="NCBI Taxonomy" id="29449"/>
    <lineage>
        <taxon>Bacteria</taxon>
        <taxon>Pseudomonadati</taxon>
        <taxon>Pseudomonadota</taxon>
        <taxon>Alphaproteobacteria</taxon>
        <taxon>Hyphomicrobiales</taxon>
        <taxon>Rhizobiaceae</taxon>
        <taxon>Rhizobium/Agrobacterium group</taxon>
        <taxon>Rhizobium</taxon>
    </lineage>
</organism>
<dbReference type="InterPro" id="IPR010385">
    <property type="entry name" value="DUF982"/>
</dbReference>
<dbReference type="RefSeq" id="WP_244920097.1">
    <property type="nucleotide sequence ID" value="NZ_CP020910.1"/>
</dbReference>
<dbReference type="EMBL" id="CP020910">
    <property type="protein sequence ID" value="ARQ13242.1"/>
    <property type="molecule type" value="Genomic_DNA"/>
</dbReference>
<dbReference type="AlphaFoldDB" id="A0AAN1EMV3"/>